<evidence type="ECO:0000313" key="5">
    <source>
        <dbReference type="Proteomes" id="UP001651690"/>
    </source>
</evidence>
<reference evidence="4 5" key="1">
    <citation type="submission" date="2022-06" db="EMBL/GenBank/DDBJ databases">
        <title>Mycolicibacterium sp. CAU 1645 isolated from seawater.</title>
        <authorList>
            <person name="Kim W."/>
        </authorList>
    </citation>
    <scope>NUCLEOTIDE SEQUENCE [LARGE SCALE GENOMIC DNA]</scope>
    <source>
        <strain evidence="4 5">CAU 1645</strain>
    </source>
</reference>
<evidence type="ECO:0000256" key="2">
    <source>
        <dbReference type="SAM" id="Phobius"/>
    </source>
</evidence>
<proteinExistence type="predicted"/>
<feature type="transmembrane region" description="Helical" evidence="2">
    <location>
        <begin position="281"/>
        <end position="302"/>
    </location>
</feature>
<protein>
    <recommendedName>
        <fullName evidence="3">DUF7937 domain-containing protein</fullName>
    </recommendedName>
</protein>
<dbReference type="Pfam" id="PF25592">
    <property type="entry name" value="DUF7937"/>
    <property type="match status" value="1"/>
</dbReference>
<evidence type="ECO:0000259" key="3">
    <source>
        <dbReference type="Pfam" id="PF25592"/>
    </source>
</evidence>
<feature type="transmembrane region" description="Helical" evidence="2">
    <location>
        <begin position="424"/>
        <end position="454"/>
    </location>
</feature>
<feature type="compositionally biased region" description="Pro residues" evidence="1">
    <location>
        <begin position="533"/>
        <end position="543"/>
    </location>
</feature>
<feature type="transmembrane region" description="Helical" evidence="2">
    <location>
        <begin position="205"/>
        <end position="228"/>
    </location>
</feature>
<feature type="transmembrane region" description="Helical" evidence="2">
    <location>
        <begin position="95"/>
        <end position="113"/>
    </location>
</feature>
<evidence type="ECO:0000256" key="1">
    <source>
        <dbReference type="SAM" id="MobiDB-lite"/>
    </source>
</evidence>
<feature type="transmembrane region" description="Helical" evidence="2">
    <location>
        <begin position="380"/>
        <end position="404"/>
    </location>
</feature>
<feature type="transmembrane region" description="Helical" evidence="2">
    <location>
        <begin position="133"/>
        <end position="153"/>
    </location>
</feature>
<accession>A0ABT1M8C9</accession>
<sequence length="567" mass="58864">MTDHGTGDPQPGAGYVPIRANLVRDVTAAVLLVVALFLPWSVYFGFGIPGTNSTVYAVLVALTVLAVLGALAVHVPPLRLTAQGADARRASRVRFWLSVAYFLGVVGFVVFHIEQIVLYSGTGAVPPGIGPGAWLGAAGAVLAAQPPITATTLEDNSFQRWYSASRIIGITSIALAAVAVAYNLFLRLRYLFVTDIAFGAHDAAVVVTTLLYGAVAMTAVAIGSSWLVQKSAAGRLAATALGASTVLAGLLVWVAGVGRDVDAFHGIAQNTSTAAVGYEGFLAWAAAAAIVAPTTLYAVFLIRPPNLGVYRGAALKCLSLIAFWAFAAAGLRVVDFFVTSTLELPHSIYDTIALAGFNLTTGVIAVWLRRNLAKGGLSSTVIAAFSGVLAVFTIAQLVLGVALAPRYDEPSPTGVYGNNLAQQITSTFDVVICGLSVAILVAVLLTGPLAGWVVKRRAARPVAKAPAAKAPVAEAPVPVGAGAPVAPPAAPAAPTGMLRIHRRPDPARADTAEPTAMLRIQRRPETTGAQPLSPDPGDGPTPPTAQLRIQRRPEQGPIKPGETRYHR</sequence>
<name>A0ABT1M8C9_9MYCO</name>
<dbReference type="RefSeq" id="WP_255063276.1">
    <property type="nucleotide sequence ID" value="NZ_JANDBD010000011.1"/>
</dbReference>
<feature type="transmembrane region" description="Helical" evidence="2">
    <location>
        <begin position="54"/>
        <end position="75"/>
    </location>
</feature>
<feature type="transmembrane region" description="Helical" evidence="2">
    <location>
        <begin position="235"/>
        <end position="255"/>
    </location>
</feature>
<feature type="transmembrane region" description="Helical" evidence="2">
    <location>
        <begin position="165"/>
        <end position="185"/>
    </location>
</feature>
<keyword evidence="5" id="KW-1185">Reference proteome</keyword>
<keyword evidence="2" id="KW-0812">Transmembrane</keyword>
<feature type="transmembrane region" description="Helical" evidence="2">
    <location>
        <begin position="26"/>
        <end position="48"/>
    </location>
</feature>
<organism evidence="4 5">
    <name type="scientific">Mycolicibacterium arenosum</name>
    <dbReference type="NCBI Taxonomy" id="2952157"/>
    <lineage>
        <taxon>Bacteria</taxon>
        <taxon>Bacillati</taxon>
        <taxon>Actinomycetota</taxon>
        <taxon>Actinomycetes</taxon>
        <taxon>Mycobacteriales</taxon>
        <taxon>Mycobacteriaceae</taxon>
        <taxon>Mycolicibacterium</taxon>
    </lineage>
</organism>
<dbReference type="InterPro" id="IPR057697">
    <property type="entry name" value="DUF7937"/>
</dbReference>
<keyword evidence="2" id="KW-0472">Membrane</keyword>
<gene>
    <name evidence="4" type="ORF">NM203_24895</name>
</gene>
<keyword evidence="2" id="KW-1133">Transmembrane helix</keyword>
<dbReference type="EMBL" id="JANDBD010000011">
    <property type="protein sequence ID" value="MCP9275431.1"/>
    <property type="molecule type" value="Genomic_DNA"/>
</dbReference>
<comment type="caution">
    <text evidence="4">The sequence shown here is derived from an EMBL/GenBank/DDBJ whole genome shotgun (WGS) entry which is preliminary data.</text>
</comment>
<feature type="region of interest" description="Disordered" evidence="1">
    <location>
        <begin position="505"/>
        <end position="567"/>
    </location>
</feature>
<feature type="transmembrane region" description="Helical" evidence="2">
    <location>
        <begin position="346"/>
        <end position="368"/>
    </location>
</feature>
<feature type="domain" description="DUF7937" evidence="3">
    <location>
        <begin position="21"/>
        <end position="445"/>
    </location>
</feature>
<evidence type="ECO:0000313" key="4">
    <source>
        <dbReference type="EMBL" id="MCP9275431.1"/>
    </source>
</evidence>
<feature type="transmembrane region" description="Helical" evidence="2">
    <location>
        <begin position="314"/>
        <end position="334"/>
    </location>
</feature>
<dbReference type="Proteomes" id="UP001651690">
    <property type="component" value="Unassembled WGS sequence"/>
</dbReference>